<feature type="transmembrane region" description="Helical" evidence="1">
    <location>
        <begin position="302"/>
        <end position="322"/>
    </location>
</feature>
<evidence type="ECO:0000256" key="1">
    <source>
        <dbReference type="SAM" id="Phobius"/>
    </source>
</evidence>
<dbReference type="RefSeq" id="WP_165617239.1">
    <property type="nucleotide sequence ID" value="NZ_FNAV01000054.1"/>
</dbReference>
<feature type="transmembrane region" description="Helical" evidence="1">
    <location>
        <begin position="278"/>
        <end position="296"/>
    </location>
</feature>
<dbReference type="AlphaFoldDB" id="A0A1G7N770"/>
<sequence length="329" mass="36081">ALALIQALSSLDPQRLRRLVLWIWCIMITLATLEALGLKPVFDAVRDVLYSGSGRGVYEATQRDIGIYGRVRTTVFASEPSFLADTLASLILLVFFLDPKRGSIASWARLGGMLALSFLLSPSFKMAFYVLAAVVWQFWPRNLRGLTSLIAGLAVAGVLLAVFYGPILGFFLETVGGHLESGSFYGRIGVAHSVGFEALRNYPLFGYGLSNQDGLYPIIAQVWQSSGAFALFPWYQPLPAQGLMSNGFWWEWAYLGIAGGLIVTLLMTSLLRRIGVELPLRTVVCTWIVWYAGAAFVDPRSWYMIALFAVGAVQFAGTRAAAQDKKDTA</sequence>
<keyword evidence="3" id="KW-1185">Reference proteome</keyword>
<accession>A0A1G7N770</accession>
<evidence type="ECO:0000313" key="2">
    <source>
        <dbReference type="EMBL" id="SDF69791.1"/>
    </source>
</evidence>
<organism evidence="2 3">
    <name type="scientific">Salipiger thiooxidans</name>
    <dbReference type="NCBI Taxonomy" id="282683"/>
    <lineage>
        <taxon>Bacteria</taxon>
        <taxon>Pseudomonadati</taxon>
        <taxon>Pseudomonadota</taxon>
        <taxon>Alphaproteobacteria</taxon>
        <taxon>Rhodobacterales</taxon>
        <taxon>Roseobacteraceae</taxon>
        <taxon>Salipiger</taxon>
    </lineage>
</organism>
<keyword evidence="1" id="KW-1133">Transmembrane helix</keyword>
<evidence type="ECO:0008006" key="4">
    <source>
        <dbReference type="Google" id="ProtNLM"/>
    </source>
</evidence>
<keyword evidence="1" id="KW-0472">Membrane</keyword>
<feature type="transmembrane region" description="Helical" evidence="1">
    <location>
        <begin position="145"/>
        <end position="172"/>
    </location>
</feature>
<protein>
    <recommendedName>
        <fullName evidence="4">Oligosaccharide repeat unit polymerase</fullName>
    </recommendedName>
</protein>
<feature type="non-terminal residue" evidence="2">
    <location>
        <position position="1"/>
    </location>
</feature>
<dbReference type="Proteomes" id="UP000198994">
    <property type="component" value="Unassembled WGS sequence"/>
</dbReference>
<dbReference type="EMBL" id="FNAV01000054">
    <property type="protein sequence ID" value="SDF69791.1"/>
    <property type="molecule type" value="Genomic_DNA"/>
</dbReference>
<feature type="transmembrane region" description="Helical" evidence="1">
    <location>
        <begin position="110"/>
        <end position="139"/>
    </location>
</feature>
<feature type="transmembrane region" description="Helical" evidence="1">
    <location>
        <begin position="19"/>
        <end position="38"/>
    </location>
</feature>
<feature type="transmembrane region" description="Helical" evidence="1">
    <location>
        <begin position="252"/>
        <end position="271"/>
    </location>
</feature>
<dbReference type="STRING" id="282683.SAMN04488105_1541"/>
<proteinExistence type="predicted"/>
<gene>
    <name evidence="2" type="ORF">SAMN04488105_1541</name>
</gene>
<evidence type="ECO:0000313" key="3">
    <source>
        <dbReference type="Proteomes" id="UP000198994"/>
    </source>
</evidence>
<feature type="transmembrane region" description="Helical" evidence="1">
    <location>
        <begin position="81"/>
        <end position="98"/>
    </location>
</feature>
<reference evidence="3" key="1">
    <citation type="submission" date="2016-10" db="EMBL/GenBank/DDBJ databases">
        <authorList>
            <person name="Varghese N."/>
            <person name="Submissions S."/>
        </authorList>
    </citation>
    <scope>NUCLEOTIDE SEQUENCE [LARGE SCALE GENOMIC DNA]</scope>
    <source>
        <strain evidence="3">DSM 10146</strain>
    </source>
</reference>
<keyword evidence="1" id="KW-0812">Transmembrane</keyword>
<name>A0A1G7N770_9RHOB</name>